<dbReference type="RefSeq" id="XP_002845763.1">
    <property type="nucleotide sequence ID" value="XM_002845717.1"/>
</dbReference>
<keyword evidence="3" id="KW-1185">Reference proteome</keyword>
<proteinExistence type="predicted"/>
<dbReference type="STRING" id="554155.C5FSG0"/>
<reference evidence="3" key="1">
    <citation type="journal article" date="2012" name="MBio">
        <title>Comparative genome analysis of Trichophyton rubrum and related dermatophytes reveals candidate genes involved in infection.</title>
        <authorList>
            <person name="Martinez D.A."/>
            <person name="Oliver B.G."/>
            <person name="Graeser Y."/>
            <person name="Goldberg J.M."/>
            <person name="Li W."/>
            <person name="Martinez-Rossi N.M."/>
            <person name="Monod M."/>
            <person name="Shelest E."/>
            <person name="Barton R.C."/>
            <person name="Birch E."/>
            <person name="Brakhage A.A."/>
            <person name="Chen Z."/>
            <person name="Gurr S.J."/>
            <person name="Heiman D."/>
            <person name="Heitman J."/>
            <person name="Kosti I."/>
            <person name="Rossi A."/>
            <person name="Saif S."/>
            <person name="Samalova M."/>
            <person name="Saunders C.W."/>
            <person name="Shea T."/>
            <person name="Summerbell R.C."/>
            <person name="Xu J."/>
            <person name="Young S."/>
            <person name="Zeng Q."/>
            <person name="Birren B.W."/>
            <person name="Cuomo C.A."/>
            <person name="White T.C."/>
        </authorList>
    </citation>
    <scope>NUCLEOTIDE SEQUENCE [LARGE SCALE GENOMIC DNA]</scope>
    <source>
        <strain evidence="3">ATCC MYA-4605 / CBS 113480</strain>
    </source>
</reference>
<dbReference type="InterPro" id="IPR046366">
    <property type="entry name" value="MPAB"/>
</dbReference>
<feature type="transmembrane region" description="Helical" evidence="1">
    <location>
        <begin position="104"/>
        <end position="127"/>
    </location>
</feature>
<protein>
    <recommendedName>
        <fullName evidence="4">ER-bound oxygenase mpaB/mpaB'/Rubber oxygenase catalytic domain-containing protein</fullName>
    </recommendedName>
</protein>
<dbReference type="EMBL" id="DS995705">
    <property type="protein sequence ID" value="EEQ32813.1"/>
    <property type="molecule type" value="Genomic_DNA"/>
</dbReference>
<organism evidence="2 3">
    <name type="scientific">Arthroderma otae (strain ATCC MYA-4605 / CBS 113480)</name>
    <name type="common">Microsporum canis</name>
    <dbReference type="NCBI Taxonomy" id="554155"/>
    <lineage>
        <taxon>Eukaryota</taxon>
        <taxon>Fungi</taxon>
        <taxon>Dikarya</taxon>
        <taxon>Ascomycota</taxon>
        <taxon>Pezizomycotina</taxon>
        <taxon>Eurotiomycetes</taxon>
        <taxon>Eurotiomycetidae</taxon>
        <taxon>Onygenales</taxon>
        <taxon>Arthrodermataceae</taxon>
        <taxon>Microsporum</taxon>
    </lineage>
</organism>
<dbReference type="GeneID" id="9227174"/>
<dbReference type="HOGENOM" id="CLU_039076_0_0_1"/>
<evidence type="ECO:0000313" key="2">
    <source>
        <dbReference type="EMBL" id="EEQ32813.1"/>
    </source>
</evidence>
<dbReference type="AlphaFoldDB" id="C5FSG0"/>
<feature type="transmembrane region" description="Helical" evidence="1">
    <location>
        <begin position="43"/>
        <end position="63"/>
    </location>
</feature>
<evidence type="ECO:0008006" key="4">
    <source>
        <dbReference type="Google" id="ProtNLM"/>
    </source>
</evidence>
<accession>C5FSG0</accession>
<dbReference type="OrthoDB" id="545169at2759"/>
<dbReference type="PANTHER" id="PTHR36124">
    <property type="match status" value="1"/>
</dbReference>
<dbReference type="Proteomes" id="UP000002035">
    <property type="component" value="Unassembled WGS sequence"/>
</dbReference>
<keyword evidence="1" id="KW-0472">Membrane</keyword>
<dbReference type="OMA" id="RDAWAIQ"/>
<dbReference type="VEuPathDB" id="FungiDB:MCYG_05632"/>
<dbReference type="GO" id="GO:0016491">
    <property type="term" value="F:oxidoreductase activity"/>
    <property type="evidence" value="ECO:0007669"/>
    <property type="project" value="InterPro"/>
</dbReference>
<keyword evidence="1" id="KW-0812">Transmembrane</keyword>
<evidence type="ECO:0000256" key="1">
    <source>
        <dbReference type="SAM" id="Phobius"/>
    </source>
</evidence>
<dbReference type="eggNOG" id="ENOG502S1KN">
    <property type="taxonomic scope" value="Eukaryota"/>
</dbReference>
<name>C5FSG0_ARTOC</name>
<sequence length="431" mass="49992">MNFSDQSALDFVLLPHEYGSVSHRKSILPNGIIEHQPWAQFSWVQVTLLIMFLWPLIVASLRYSRERQRRKRFYFPTRESFAKMTVRDAWAIQLDLMDTETSSIFMLALKFAIFSVNGIPSISSLLVKTNKLPSERVHLRYSMTSVMIAEFLAFPPDDERALQAICRMNNIHQTYQKAGKILNDDLLYTLGLFAYLPVRWCALGTFWKDIGDCMEIDYSALPSSKSGWKDGLHWLEEVTEWGDWYEQKNMVPNINNQRVALSAIDIILYTVPNFLKPTAKKMVFALLEDRMIKALMLPEPSKVYNFSVNTVLDARRYIVRYFFPPRPSCMRFQPLSPKPDENGRYYLQTYDSKPFYIKPTLLSRWFSPTAIIRRVLGLPLPGDGGNEYCPRGYRLEELGPSWILAKKSIEHDVRVARKKLNKNHTTGCPFG</sequence>
<evidence type="ECO:0000313" key="3">
    <source>
        <dbReference type="Proteomes" id="UP000002035"/>
    </source>
</evidence>
<dbReference type="PANTHER" id="PTHR36124:SF1">
    <property type="entry name" value="ER-BOUND OXYGENASE MPAB_MPAB'_RUBBER OXYGENASE CATALYTIC DOMAIN-CONTAINING PROTEIN"/>
    <property type="match status" value="1"/>
</dbReference>
<gene>
    <name evidence="2" type="ORF">MCYG_05632</name>
</gene>
<keyword evidence="1" id="KW-1133">Transmembrane helix</keyword>